<gene>
    <name evidence="1" type="ORF">SS1G_05570</name>
</gene>
<dbReference type="RefSeq" id="XP_001594140.1">
    <property type="nucleotide sequence ID" value="XM_001594090.1"/>
</dbReference>
<dbReference type="GeneID" id="5490147"/>
<dbReference type="InParanoid" id="A7EJS5"/>
<keyword evidence="2" id="KW-1185">Reference proteome</keyword>
<evidence type="ECO:0000313" key="2">
    <source>
        <dbReference type="Proteomes" id="UP000001312"/>
    </source>
</evidence>
<name>A7EJS5_SCLS1</name>
<dbReference type="EMBL" id="CH476626">
    <property type="protein sequence ID" value="EDO03091.1"/>
    <property type="molecule type" value="Genomic_DNA"/>
</dbReference>
<protein>
    <submittedName>
        <fullName evidence="1">Uncharacterized protein</fullName>
    </submittedName>
</protein>
<dbReference type="AlphaFoldDB" id="A7EJS5"/>
<proteinExistence type="predicted"/>
<sequence length="58" mass="6477">MDLKQSLTVSCSAKTKNCLVILTWMSKRQQPFRNDGSFRALVGKISSFVNKGQCPVDI</sequence>
<dbReference type="KEGG" id="ssl:SS1G_05570"/>
<reference evidence="2" key="1">
    <citation type="journal article" date="2011" name="PLoS Genet.">
        <title>Genomic analysis of the necrotrophic fungal pathogens Sclerotinia sclerotiorum and Botrytis cinerea.</title>
        <authorList>
            <person name="Amselem J."/>
            <person name="Cuomo C.A."/>
            <person name="van Kan J.A."/>
            <person name="Viaud M."/>
            <person name="Benito E.P."/>
            <person name="Couloux A."/>
            <person name="Coutinho P.M."/>
            <person name="de Vries R.P."/>
            <person name="Dyer P.S."/>
            <person name="Fillinger S."/>
            <person name="Fournier E."/>
            <person name="Gout L."/>
            <person name="Hahn M."/>
            <person name="Kohn L."/>
            <person name="Lapalu N."/>
            <person name="Plummer K.M."/>
            <person name="Pradier J.M."/>
            <person name="Quevillon E."/>
            <person name="Sharon A."/>
            <person name="Simon A."/>
            <person name="ten Have A."/>
            <person name="Tudzynski B."/>
            <person name="Tudzynski P."/>
            <person name="Wincker P."/>
            <person name="Andrew M."/>
            <person name="Anthouard V."/>
            <person name="Beever R.E."/>
            <person name="Beffa R."/>
            <person name="Benoit I."/>
            <person name="Bouzid O."/>
            <person name="Brault B."/>
            <person name="Chen Z."/>
            <person name="Choquer M."/>
            <person name="Collemare J."/>
            <person name="Cotton P."/>
            <person name="Danchin E.G."/>
            <person name="Da Silva C."/>
            <person name="Gautier A."/>
            <person name="Giraud C."/>
            <person name="Giraud T."/>
            <person name="Gonzalez C."/>
            <person name="Grossetete S."/>
            <person name="Guldener U."/>
            <person name="Henrissat B."/>
            <person name="Howlett B.J."/>
            <person name="Kodira C."/>
            <person name="Kretschmer M."/>
            <person name="Lappartient A."/>
            <person name="Leroch M."/>
            <person name="Levis C."/>
            <person name="Mauceli E."/>
            <person name="Neuveglise C."/>
            <person name="Oeser B."/>
            <person name="Pearson M."/>
            <person name="Poulain J."/>
            <person name="Poussereau N."/>
            <person name="Quesneville H."/>
            <person name="Rascle C."/>
            <person name="Schumacher J."/>
            <person name="Segurens B."/>
            <person name="Sexton A."/>
            <person name="Silva E."/>
            <person name="Sirven C."/>
            <person name="Soanes D.M."/>
            <person name="Talbot N.J."/>
            <person name="Templeton M."/>
            <person name="Yandava C."/>
            <person name="Yarden O."/>
            <person name="Zeng Q."/>
            <person name="Rollins J.A."/>
            <person name="Lebrun M.H."/>
            <person name="Dickman M."/>
        </authorList>
    </citation>
    <scope>NUCLEOTIDE SEQUENCE [LARGE SCALE GENOMIC DNA]</scope>
    <source>
        <strain evidence="2">ATCC 18683 / 1980 / Ss-1</strain>
    </source>
</reference>
<evidence type="ECO:0000313" key="1">
    <source>
        <dbReference type="EMBL" id="EDO03091.1"/>
    </source>
</evidence>
<dbReference type="Proteomes" id="UP000001312">
    <property type="component" value="Unassembled WGS sequence"/>
</dbReference>
<accession>A7EJS5</accession>
<dbReference type="HOGENOM" id="CLU_2980458_0_0_1"/>
<organism evidence="1 2">
    <name type="scientific">Sclerotinia sclerotiorum (strain ATCC 18683 / 1980 / Ss-1)</name>
    <name type="common">White mold</name>
    <name type="synonym">Whetzelinia sclerotiorum</name>
    <dbReference type="NCBI Taxonomy" id="665079"/>
    <lineage>
        <taxon>Eukaryota</taxon>
        <taxon>Fungi</taxon>
        <taxon>Dikarya</taxon>
        <taxon>Ascomycota</taxon>
        <taxon>Pezizomycotina</taxon>
        <taxon>Leotiomycetes</taxon>
        <taxon>Helotiales</taxon>
        <taxon>Sclerotiniaceae</taxon>
        <taxon>Sclerotinia</taxon>
    </lineage>
</organism>